<dbReference type="GO" id="GO:0005524">
    <property type="term" value="F:ATP binding"/>
    <property type="evidence" value="ECO:0007669"/>
    <property type="project" value="UniProtKB-KW"/>
</dbReference>
<evidence type="ECO:0000256" key="1">
    <source>
        <dbReference type="ARBA" id="ARBA00022679"/>
    </source>
</evidence>
<keyword evidence="3 6" id="KW-0418">Kinase</keyword>
<gene>
    <name evidence="7" type="primary">CMPK1</name>
    <name evidence="7" type="ORF">MS3_00011135</name>
</gene>
<evidence type="ECO:0000313" key="8">
    <source>
        <dbReference type="Proteomes" id="UP000471633"/>
    </source>
</evidence>
<proteinExistence type="inferred from homology"/>
<keyword evidence="1 6" id="KW-0808">Transferase</keyword>
<dbReference type="CDD" id="cd01428">
    <property type="entry name" value="ADK"/>
    <property type="match status" value="1"/>
</dbReference>
<dbReference type="Gene3D" id="3.40.50.300">
    <property type="entry name" value="P-loop containing nucleotide triphosphate hydrolases"/>
    <property type="match status" value="1"/>
</dbReference>
<sequence>LSTIFKGSGYLVITQGHQVMFYYFIGKVAKKKCMNMYKLMQHVVSKYQCSQRSNNIRKIIWSLCVARSVFIKSNTISWRDMKFNICFVLGGPGAGKGTVCQQIVKEYGFVHLSAGELLRQARDSPGSEFASEIQEHMKNGTIVPAEITCGLLYQAMRKNSENANCTNFLVDGFPRNDENRLCWEKDLGPHTILKNVIVLDCPDDVCIQRCLGRKSNRVDDNEETLKHRIKQFKEQCMPIIQFYEAQNLVTRINANKSIPEVYEQVREMMKTLNIISCK</sequence>
<dbReference type="NCBIfam" id="TIGR01359">
    <property type="entry name" value="UMP_CMP_kin_fam"/>
    <property type="match status" value="1"/>
</dbReference>
<evidence type="ECO:0000256" key="6">
    <source>
        <dbReference type="RuleBase" id="RU003330"/>
    </source>
</evidence>
<comment type="catalytic activity">
    <reaction evidence="5">
        <text>UMP + ATP = UDP + ADP</text>
        <dbReference type="Rhea" id="RHEA:24400"/>
        <dbReference type="ChEBI" id="CHEBI:30616"/>
        <dbReference type="ChEBI" id="CHEBI:57865"/>
        <dbReference type="ChEBI" id="CHEBI:58223"/>
        <dbReference type="ChEBI" id="CHEBI:456216"/>
        <dbReference type="EC" id="2.7.4.14"/>
    </reaction>
</comment>
<dbReference type="PRINTS" id="PR00094">
    <property type="entry name" value="ADENYLTKNASE"/>
</dbReference>
<dbReference type="GO" id="GO:0006207">
    <property type="term" value="P:'de novo' pyrimidine nucleobase biosynthetic process"/>
    <property type="evidence" value="ECO:0007669"/>
    <property type="project" value="InterPro"/>
</dbReference>
<dbReference type="KEGG" id="shx:MS3_00011135"/>
<dbReference type="InterPro" id="IPR000850">
    <property type="entry name" value="Adenylat/UMP-CMP_kin"/>
</dbReference>
<dbReference type="PANTHER" id="PTHR23359">
    <property type="entry name" value="NUCLEOTIDE KINASE"/>
    <property type="match status" value="1"/>
</dbReference>
<dbReference type="GO" id="GO:0016776">
    <property type="term" value="F:phosphotransferase activity, phosphate group as acceptor"/>
    <property type="evidence" value="ECO:0007669"/>
    <property type="project" value="InterPro"/>
</dbReference>
<dbReference type="RefSeq" id="XP_051064927.1">
    <property type="nucleotide sequence ID" value="XM_051219548.1"/>
</dbReference>
<reference evidence="7" key="4">
    <citation type="journal article" date="2022" name="PLoS Pathog.">
        <title>Chromosome-level genome of Schistosoma haematobium underpins genome-wide explorations of molecular variation.</title>
        <authorList>
            <person name="Stroehlein A.J."/>
            <person name="Korhonen P.K."/>
            <person name="Lee V.V."/>
            <person name="Ralph S.A."/>
            <person name="Mentink-Kane M."/>
            <person name="You H."/>
            <person name="McManus D.P."/>
            <person name="Tchuente L.T."/>
            <person name="Stothard J.R."/>
            <person name="Kaur P."/>
            <person name="Dudchenko O."/>
            <person name="Aiden E.L."/>
            <person name="Yang B."/>
            <person name="Yang H."/>
            <person name="Emery A.M."/>
            <person name="Webster B.L."/>
            <person name="Brindley P.J."/>
            <person name="Rollinson D."/>
            <person name="Chang B.C.H."/>
            <person name="Gasser R.B."/>
            <person name="Young N.D."/>
        </authorList>
    </citation>
    <scope>NUCLEOTIDE SEQUENCE</scope>
</reference>
<evidence type="ECO:0000313" key="7">
    <source>
        <dbReference type="EMBL" id="KAH9580564.1"/>
    </source>
</evidence>
<dbReference type="CTD" id="51727"/>
<organism evidence="7 8">
    <name type="scientific">Schistosoma haematobium</name>
    <name type="common">Blood fluke</name>
    <dbReference type="NCBI Taxonomy" id="6185"/>
    <lineage>
        <taxon>Eukaryota</taxon>
        <taxon>Metazoa</taxon>
        <taxon>Spiralia</taxon>
        <taxon>Lophotrochozoa</taxon>
        <taxon>Platyhelminthes</taxon>
        <taxon>Trematoda</taxon>
        <taxon>Digenea</taxon>
        <taxon>Strigeidida</taxon>
        <taxon>Schistosomatoidea</taxon>
        <taxon>Schistosomatidae</taxon>
        <taxon>Schistosoma</taxon>
    </lineage>
</organism>
<dbReference type="AlphaFoldDB" id="A0A922IJU4"/>
<dbReference type="GeneID" id="24592105"/>
<dbReference type="InterPro" id="IPR006266">
    <property type="entry name" value="UMP_CMP_kinase"/>
</dbReference>
<reference evidence="7" key="2">
    <citation type="journal article" date="2019" name="Gigascience">
        <title>High-quality Schistosoma haematobium genome achieved by single-molecule and long-range sequencing.</title>
        <authorList>
            <person name="Stroehlein A.J."/>
            <person name="Korhonen P.K."/>
            <person name="Chong T.M."/>
            <person name="Lim Y.L."/>
            <person name="Chan K.G."/>
            <person name="Webster B."/>
            <person name="Rollinson D."/>
            <person name="Brindley P.J."/>
            <person name="Gasser R.B."/>
            <person name="Young N.D."/>
        </authorList>
    </citation>
    <scope>NUCLEOTIDE SEQUENCE</scope>
</reference>
<reference evidence="7" key="3">
    <citation type="submission" date="2021-06" db="EMBL/GenBank/DDBJ databases">
        <title>Chromosome-level genome assembly for S. haematobium.</title>
        <authorList>
            <person name="Stroehlein A.J."/>
        </authorList>
    </citation>
    <scope>NUCLEOTIDE SEQUENCE</scope>
</reference>
<dbReference type="GO" id="GO:0006221">
    <property type="term" value="P:pyrimidine nucleotide biosynthetic process"/>
    <property type="evidence" value="ECO:0007669"/>
    <property type="project" value="InterPro"/>
</dbReference>
<dbReference type="Pfam" id="PF00406">
    <property type="entry name" value="ADK"/>
    <property type="match status" value="1"/>
</dbReference>
<evidence type="ECO:0000256" key="4">
    <source>
        <dbReference type="ARBA" id="ARBA00022840"/>
    </source>
</evidence>
<evidence type="ECO:0000256" key="2">
    <source>
        <dbReference type="ARBA" id="ARBA00022741"/>
    </source>
</evidence>
<dbReference type="InterPro" id="IPR027417">
    <property type="entry name" value="P-loop_NTPase"/>
</dbReference>
<keyword evidence="8" id="KW-1185">Reference proteome</keyword>
<protein>
    <submittedName>
        <fullName evidence="7">Cytidine monophosphate (UMP-CMP) kinase 1, cytosolic, variant 2</fullName>
    </submittedName>
</protein>
<dbReference type="HAMAP" id="MF_00235">
    <property type="entry name" value="Adenylate_kinase_Adk"/>
    <property type="match status" value="1"/>
</dbReference>
<dbReference type="GO" id="GO:0019205">
    <property type="term" value="F:nucleobase-containing compound kinase activity"/>
    <property type="evidence" value="ECO:0007669"/>
    <property type="project" value="InterPro"/>
</dbReference>
<comment type="similarity">
    <text evidence="6">Belongs to the adenylate kinase family.</text>
</comment>
<evidence type="ECO:0000256" key="5">
    <source>
        <dbReference type="ARBA" id="ARBA00048116"/>
    </source>
</evidence>
<comment type="caution">
    <text evidence="7">The sequence shown here is derived from an EMBL/GenBank/DDBJ whole genome shotgun (WGS) entry which is preliminary data.</text>
</comment>
<reference evidence="7" key="1">
    <citation type="journal article" date="2012" name="Nat. Genet.">
        <title>Whole-genome sequence of Schistosoma haematobium.</title>
        <authorList>
            <person name="Young N.D."/>
            <person name="Jex A.R."/>
            <person name="Li B."/>
            <person name="Liu S."/>
            <person name="Yang L."/>
            <person name="Xiong Z."/>
            <person name="Li Y."/>
            <person name="Cantacessi C."/>
            <person name="Hall R.S."/>
            <person name="Xu X."/>
            <person name="Chen F."/>
            <person name="Wu X."/>
            <person name="Zerlotini A."/>
            <person name="Oliveira G."/>
            <person name="Hofmann A."/>
            <person name="Zhang G."/>
            <person name="Fang X."/>
            <person name="Kang Y."/>
            <person name="Campbell B.E."/>
            <person name="Loukas A."/>
            <person name="Ranganathan S."/>
            <person name="Rollinson D."/>
            <person name="Rinaldi G."/>
            <person name="Brindley P.J."/>
            <person name="Yang H."/>
            <person name="Wang J."/>
            <person name="Wang J."/>
            <person name="Gasser R.B."/>
        </authorList>
    </citation>
    <scope>NUCLEOTIDE SEQUENCE</scope>
</reference>
<keyword evidence="2" id="KW-0547">Nucleotide-binding</keyword>
<keyword evidence="4" id="KW-0067">ATP-binding</keyword>
<accession>A0A922IJU4</accession>
<evidence type="ECO:0000256" key="3">
    <source>
        <dbReference type="ARBA" id="ARBA00022777"/>
    </source>
</evidence>
<dbReference type="EMBL" id="AMPZ03000007">
    <property type="protein sequence ID" value="KAH9580564.1"/>
    <property type="molecule type" value="Genomic_DNA"/>
</dbReference>
<dbReference type="Proteomes" id="UP000471633">
    <property type="component" value="Unassembled WGS sequence"/>
</dbReference>
<feature type="non-terminal residue" evidence="7">
    <location>
        <position position="278"/>
    </location>
</feature>
<dbReference type="SUPFAM" id="SSF52540">
    <property type="entry name" value="P-loop containing nucleoside triphosphate hydrolases"/>
    <property type="match status" value="1"/>
</dbReference>
<name>A0A922IJU4_SCHHA</name>